<protein>
    <submittedName>
        <fullName evidence="1">SlyX family protein</fullName>
    </submittedName>
</protein>
<dbReference type="RefSeq" id="WP_186917996.1">
    <property type="nucleotide sequence ID" value="NZ_JACOFZ010000014.1"/>
</dbReference>
<organism evidence="1 2">
    <name type="scientific">Undibacterium nitidum</name>
    <dbReference type="NCBI Taxonomy" id="2762298"/>
    <lineage>
        <taxon>Bacteria</taxon>
        <taxon>Pseudomonadati</taxon>
        <taxon>Pseudomonadota</taxon>
        <taxon>Betaproteobacteria</taxon>
        <taxon>Burkholderiales</taxon>
        <taxon>Oxalobacteraceae</taxon>
        <taxon>Undibacterium</taxon>
    </lineage>
</organism>
<sequence length="70" mass="8205">MSNEERIIDLEIRLARQDDLLDTLNTQVYQQQKKIDELEKLCTALAGRLREVAVAANQRQMPIDERPPHY</sequence>
<dbReference type="Gene3D" id="1.20.5.300">
    <property type="match status" value="1"/>
</dbReference>
<dbReference type="EMBL" id="JACOFZ010000014">
    <property type="protein sequence ID" value="MBC3883374.1"/>
    <property type="molecule type" value="Genomic_DNA"/>
</dbReference>
<dbReference type="Pfam" id="PF04102">
    <property type="entry name" value="SlyX"/>
    <property type="match status" value="1"/>
</dbReference>
<dbReference type="InterPro" id="IPR007236">
    <property type="entry name" value="SlyX"/>
</dbReference>
<dbReference type="AlphaFoldDB" id="A0A923HXT2"/>
<comment type="caution">
    <text evidence="1">The sequence shown here is derived from an EMBL/GenBank/DDBJ whole genome shotgun (WGS) entry which is preliminary data.</text>
</comment>
<evidence type="ECO:0000313" key="1">
    <source>
        <dbReference type="EMBL" id="MBC3883374.1"/>
    </source>
</evidence>
<gene>
    <name evidence="1" type="ORF">H8K36_18435</name>
</gene>
<proteinExistence type="predicted"/>
<dbReference type="PANTHER" id="PTHR36508:SF1">
    <property type="entry name" value="PROTEIN SLYX"/>
    <property type="match status" value="1"/>
</dbReference>
<name>A0A923HXT2_9BURK</name>
<dbReference type="PANTHER" id="PTHR36508">
    <property type="entry name" value="PROTEIN SLYX"/>
    <property type="match status" value="1"/>
</dbReference>
<dbReference type="Proteomes" id="UP000627446">
    <property type="component" value="Unassembled WGS sequence"/>
</dbReference>
<accession>A0A923HXT2</accession>
<reference evidence="1" key="1">
    <citation type="submission" date="2020-08" db="EMBL/GenBank/DDBJ databases">
        <title>Novel species isolated from subtropical streams in China.</title>
        <authorList>
            <person name="Lu H."/>
        </authorList>
    </citation>
    <scope>NUCLEOTIDE SEQUENCE</scope>
    <source>
        <strain evidence="1">LX22W</strain>
    </source>
</reference>
<evidence type="ECO:0000313" key="2">
    <source>
        <dbReference type="Proteomes" id="UP000627446"/>
    </source>
</evidence>
<keyword evidence="2" id="KW-1185">Reference proteome</keyword>